<dbReference type="AlphaFoldDB" id="A0A1M6Y2G1"/>
<gene>
    <name evidence="2" type="ORF">SAMN02745138_02907</name>
</gene>
<name>A0A1M6Y2G1_9FIRM</name>
<sequence length="55" mass="6405">MRSKEQTEAITNLQECRDSTRRISFQSHGQPMQAFENGCGRTKNTDFEPLHYLDT</sequence>
<dbReference type="GeneID" id="78176571"/>
<dbReference type="Proteomes" id="UP000183975">
    <property type="component" value="Unassembled WGS sequence"/>
</dbReference>
<reference evidence="2 3" key="1">
    <citation type="submission" date="2016-11" db="EMBL/GenBank/DDBJ databases">
        <authorList>
            <person name="Jaros S."/>
            <person name="Januszkiewicz K."/>
            <person name="Wedrychowicz H."/>
        </authorList>
    </citation>
    <scope>NUCLEOTIDE SEQUENCE [LARGE SCALE GENOMIC DNA]</scope>
    <source>
        <strain evidence="2 3">DSM 14214</strain>
    </source>
</reference>
<accession>A0A1M6Y2G1</accession>
<keyword evidence="3" id="KW-1185">Reference proteome</keyword>
<organism evidence="2 3">
    <name type="scientific">Anaerotignum lactatifermentans DSM 14214</name>
    <dbReference type="NCBI Taxonomy" id="1121323"/>
    <lineage>
        <taxon>Bacteria</taxon>
        <taxon>Bacillati</taxon>
        <taxon>Bacillota</taxon>
        <taxon>Clostridia</taxon>
        <taxon>Lachnospirales</taxon>
        <taxon>Anaerotignaceae</taxon>
        <taxon>Anaerotignum</taxon>
    </lineage>
</organism>
<feature type="compositionally biased region" description="Basic and acidic residues" evidence="1">
    <location>
        <begin position="43"/>
        <end position="55"/>
    </location>
</feature>
<protein>
    <submittedName>
        <fullName evidence="2">Uncharacterized protein</fullName>
    </submittedName>
</protein>
<proteinExistence type="predicted"/>
<feature type="region of interest" description="Disordered" evidence="1">
    <location>
        <begin position="31"/>
        <end position="55"/>
    </location>
</feature>
<dbReference type="EMBL" id="FRAH01000069">
    <property type="protein sequence ID" value="SHL12432.1"/>
    <property type="molecule type" value="Genomic_DNA"/>
</dbReference>
<evidence type="ECO:0000313" key="3">
    <source>
        <dbReference type="Proteomes" id="UP000183975"/>
    </source>
</evidence>
<dbReference type="OrthoDB" id="2059434at2"/>
<evidence type="ECO:0000256" key="1">
    <source>
        <dbReference type="SAM" id="MobiDB-lite"/>
    </source>
</evidence>
<dbReference type="RefSeq" id="WP_022254464.1">
    <property type="nucleotide sequence ID" value="NZ_FRAH01000069.1"/>
</dbReference>
<evidence type="ECO:0000313" key="2">
    <source>
        <dbReference type="EMBL" id="SHL12432.1"/>
    </source>
</evidence>